<dbReference type="OrthoDB" id="5405941at2"/>
<dbReference type="Proteomes" id="UP000006055">
    <property type="component" value="Chromosome"/>
</dbReference>
<dbReference type="STRING" id="706587.Desti_4360"/>
<accession>I4CBQ2</accession>
<protein>
    <submittedName>
        <fullName evidence="1">Uncharacterized protein</fullName>
    </submittedName>
</protein>
<name>I4CBQ2_DESTA</name>
<evidence type="ECO:0000313" key="1">
    <source>
        <dbReference type="EMBL" id="AFM26993.1"/>
    </source>
</evidence>
<dbReference type="RefSeq" id="WP_014812112.1">
    <property type="nucleotide sequence ID" value="NC_018025.1"/>
</dbReference>
<gene>
    <name evidence="1" type="ordered locus">Desti_4360</name>
</gene>
<reference evidence="2" key="1">
    <citation type="submission" date="2012-06" db="EMBL/GenBank/DDBJ databases">
        <title>Complete sequence of chromosome of Desulfomonile tiedjei DSM 6799.</title>
        <authorList>
            <person name="Lucas S."/>
            <person name="Copeland A."/>
            <person name="Lapidus A."/>
            <person name="Glavina del Rio T."/>
            <person name="Dalin E."/>
            <person name="Tice H."/>
            <person name="Bruce D."/>
            <person name="Goodwin L."/>
            <person name="Pitluck S."/>
            <person name="Peters L."/>
            <person name="Ovchinnikova G."/>
            <person name="Zeytun A."/>
            <person name="Lu M."/>
            <person name="Kyrpides N."/>
            <person name="Mavromatis K."/>
            <person name="Ivanova N."/>
            <person name="Brettin T."/>
            <person name="Detter J.C."/>
            <person name="Han C."/>
            <person name="Larimer F."/>
            <person name="Land M."/>
            <person name="Hauser L."/>
            <person name="Markowitz V."/>
            <person name="Cheng J.-F."/>
            <person name="Hugenholtz P."/>
            <person name="Woyke T."/>
            <person name="Wu D."/>
            <person name="Spring S."/>
            <person name="Schroeder M."/>
            <person name="Brambilla E."/>
            <person name="Klenk H.-P."/>
            <person name="Eisen J.A."/>
        </authorList>
    </citation>
    <scope>NUCLEOTIDE SEQUENCE [LARGE SCALE GENOMIC DNA]</scope>
    <source>
        <strain evidence="2">ATCC 49306 / DSM 6799 / DCB-1</strain>
    </source>
</reference>
<proteinExistence type="predicted"/>
<sequence>MKDAYNPKFLKYIELFAQIGDNRRLFPKKCRTCGKVYENFPDYLHNTSPLAHGLEEFTNSLNIQHTMQYRQCSCGSTLAILFTKEDYPLLDSFWEMIGKESKETRRPVREVVGEFREQCNRYILENRDKKSQDS</sequence>
<keyword evidence="2" id="KW-1185">Reference proteome</keyword>
<organism evidence="1 2">
    <name type="scientific">Desulfomonile tiedjei (strain ATCC 49306 / DSM 6799 / DCB-1)</name>
    <dbReference type="NCBI Taxonomy" id="706587"/>
    <lineage>
        <taxon>Bacteria</taxon>
        <taxon>Pseudomonadati</taxon>
        <taxon>Thermodesulfobacteriota</taxon>
        <taxon>Desulfomonilia</taxon>
        <taxon>Desulfomonilales</taxon>
        <taxon>Desulfomonilaceae</taxon>
        <taxon>Desulfomonile</taxon>
    </lineage>
</organism>
<dbReference type="EMBL" id="CP003360">
    <property type="protein sequence ID" value="AFM26993.1"/>
    <property type="molecule type" value="Genomic_DNA"/>
</dbReference>
<dbReference type="KEGG" id="dti:Desti_4360"/>
<dbReference type="HOGENOM" id="CLU_1892863_0_0_7"/>
<dbReference type="AlphaFoldDB" id="I4CBQ2"/>
<evidence type="ECO:0000313" key="2">
    <source>
        <dbReference type="Proteomes" id="UP000006055"/>
    </source>
</evidence>